<dbReference type="EMBL" id="OV725081">
    <property type="protein sequence ID" value="CAH1403692.1"/>
    <property type="molecule type" value="Genomic_DNA"/>
</dbReference>
<name>A0A9P0MV61_NEZVI</name>
<evidence type="ECO:0000313" key="2">
    <source>
        <dbReference type="Proteomes" id="UP001152798"/>
    </source>
</evidence>
<reference evidence="1" key="1">
    <citation type="submission" date="2022-01" db="EMBL/GenBank/DDBJ databases">
        <authorList>
            <person name="King R."/>
        </authorList>
    </citation>
    <scope>NUCLEOTIDE SEQUENCE</scope>
</reference>
<sequence length="96" mass="11261">MTNPYQYSYPIYIVDPICLREVSEAVKQGDNKGILSCIPDEDRPQDKEGRYQSRLELDNRVRKWDSIRYGRSGILSRGLQWTRYPSQLTATKEISF</sequence>
<accession>A0A9P0MV61</accession>
<proteinExistence type="predicted"/>
<keyword evidence="2" id="KW-1185">Reference proteome</keyword>
<dbReference type="AlphaFoldDB" id="A0A9P0MV61"/>
<protein>
    <submittedName>
        <fullName evidence="1">Uncharacterized protein</fullName>
    </submittedName>
</protein>
<dbReference type="Proteomes" id="UP001152798">
    <property type="component" value="Chromosome 5"/>
</dbReference>
<evidence type="ECO:0000313" key="1">
    <source>
        <dbReference type="EMBL" id="CAH1403692.1"/>
    </source>
</evidence>
<organism evidence="1 2">
    <name type="scientific">Nezara viridula</name>
    <name type="common">Southern green stink bug</name>
    <name type="synonym">Cimex viridulus</name>
    <dbReference type="NCBI Taxonomy" id="85310"/>
    <lineage>
        <taxon>Eukaryota</taxon>
        <taxon>Metazoa</taxon>
        <taxon>Ecdysozoa</taxon>
        <taxon>Arthropoda</taxon>
        <taxon>Hexapoda</taxon>
        <taxon>Insecta</taxon>
        <taxon>Pterygota</taxon>
        <taxon>Neoptera</taxon>
        <taxon>Paraneoptera</taxon>
        <taxon>Hemiptera</taxon>
        <taxon>Heteroptera</taxon>
        <taxon>Panheteroptera</taxon>
        <taxon>Pentatomomorpha</taxon>
        <taxon>Pentatomoidea</taxon>
        <taxon>Pentatomidae</taxon>
        <taxon>Pentatominae</taxon>
        <taxon>Nezara</taxon>
    </lineage>
</organism>
<gene>
    <name evidence="1" type="ORF">NEZAVI_LOCUS12264</name>
</gene>